<proteinExistence type="predicted"/>
<protein>
    <submittedName>
        <fullName evidence="2">Uncharacterized protein</fullName>
    </submittedName>
</protein>
<dbReference type="EMBL" id="CAXAMN010023539">
    <property type="protein sequence ID" value="CAK9078294.1"/>
    <property type="molecule type" value="Genomic_DNA"/>
</dbReference>
<reference evidence="2 3" key="1">
    <citation type="submission" date="2024-02" db="EMBL/GenBank/DDBJ databases">
        <authorList>
            <person name="Chen Y."/>
            <person name="Shah S."/>
            <person name="Dougan E. K."/>
            <person name="Thang M."/>
            <person name="Chan C."/>
        </authorList>
    </citation>
    <scope>NUCLEOTIDE SEQUENCE [LARGE SCALE GENOMIC DNA]</scope>
</reference>
<dbReference type="Proteomes" id="UP001642484">
    <property type="component" value="Unassembled WGS sequence"/>
</dbReference>
<evidence type="ECO:0000313" key="2">
    <source>
        <dbReference type="EMBL" id="CAK9078829.1"/>
    </source>
</evidence>
<comment type="caution">
    <text evidence="2">The sequence shown here is derived from an EMBL/GenBank/DDBJ whole genome shotgun (WGS) entry which is preliminary data.</text>
</comment>
<keyword evidence="3" id="KW-1185">Reference proteome</keyword>
<evidence type="ECO:0000313" key="3">
    <source>
        <dbReference type="Proteomes" id="UP001642484"/>
    </source>
</evidence>
<name>A0ABP0PV84_9DINO</name>
<accession>A0ABP0PV84</accession>
<evidence type="ECO:0000313" key="1">
    <source>
        <dbReference type="EMBL" id="CAK9078294.1"/>
    </source>
</evidence>
<gene>
    <name evidence="1" type="ORF">CCMP2556_LOCUS38585</name>
    <name evidence="2" type="ORF">CCMP2556_LOCUS38863</name>
</gene>
<dbReference type="EMBL" id="CAXAMN010023585">
    <property type="protein sequence ID" value="CAK9078829.1"/>
    <property type="molecule type" value="Genomic_DNA"/>
</dbReference>
<organism evidence="2 3">
    <name type="scientific">Durusdinium trenchii</name>
    <dbReference type="NCBI Taxonomy" id="1381693"/>
    <lineage>
        <taxon>Eukaryota</taxon>
        <taxon>Sar</taxon>
        <taxon>Alveolata</taxon>
        <taxon>Dinophyceae</taxon>
        <taxon>Suessiales</taxon>
        <taxon>Symbiodiniaceae</taxon>
        <taxon>Durusdinium</taxon>
    </lineage>
</organism>
<sequence>MWPCFWDNPSPLRPTSPLLAHACALRRASQGKHELPQLVYPMYTVRQETFLTFSTMRPHEELLSEQVLELFCGQGIAIFVSHQWVGTKHPDPQMKHLGATAGGFEEDASA</sequence>